<dbReference type="Gene3D" id="3.50.50.60">
    <property type="entry name" value="FAD/NAD(P)-binding domain"/>
    <property type="match status" value="1"/>
</dbReference>
<reference evidence="8 9" key="1">
    <citation type="submission" date="2023-01" db="EMBL/GenBank/DDBJ databases">
        <title>Analysis of 21 Apiospora genomes using comparative genomics revels a genus with tremendous synthesis potential of carbohydrate active enzymes and secondary metabolites.</title>
        <authorList>
            <person name="Sorensen T."/>
        </authorList>
    </citation>
    <scope>NUCLEOTIDE SEQUENCE [LARGE SCALE GENOMIC DNA]</scope>
    <source>
        <strain evidence="8 9">CBS 20057</strain>
    </source>
</reference>
<dbReference type="InterPro" id="IPR050562">
    <property type="entry name" value="FAD_mOase_fung"/>
</dbReference>
<keyword evidence="5" id="KW-0274">FAD</keyword>
<dbReference type="InterPro" id="IPR002938">
    <property type="entry name" value="FAD-bd"/>
</dbReference>
<dbReference type="EMBL" id="JAQQWI010000018">
    <property type="protein sequence ID" value="KAK8001638.1"/>
    <property type="molecule type" value="Genomic_DNA"/>
</dbReference>
<accession>A0ABR1R7J5</accession>
<name>A0ABR1R7J5_9PEZI</name>
<comment type="similarity">
    <text evidence="3">Belongs to the paxM FAD-dependent monooxygenase family.</text>
</comment>
<keyword evidence="4" id="KW-0285">Flavoprotein</keyword>
<evidence type="ECO:0000256" key="4">
    <source>
        <dbReference type="ARBA" id="ARBA00022630"/>
    </source>
</evidence>
<keyword evidence="9" id="KW-1185">Reference proteome</keyword>
<dbReference type="PRINTS" id="PR00420">
    <property type="entry name" value="RNGMNOXGNASE"/>
</dbReference>
<feature type="domain" description="FAD-binding" evidence="7">
    <location>
        <begin position="300"/>
        <end position="372"/>
    </location>
</feature>
<evidence type="ECO:0000256" key="6">
    <source>
        <dbReference type="ARBA" id="ARBA00023002"/>
    </source>
</evidence>
<evidence type="ECO:0000256" key="2">
    <source>
        <dbReference type="ARBA" id="ARBA00005179"/>
    </source>
</evidence>
<organism evidence="8 9">
    <name type="scientific">Apiospora marii</name>
    <dbReference type="NCBI Taxonomy" id="335849"/>
    <lineage>
        <taxon>Eukaryota</taxon>
        <taxon>Fungi</taxon>
        <taxon>Dikarya</taxon>
        <taxon>Ascomycota</taxon>
        <taxon>Pezizomycotina</taxon>
        <taxon>Sordariomycetes</taxon>
        <taxon>Xylariomycetidae</taxon>
        <taxon>Amphisphaeriales</taxon>
        <taxon>Apiosporaceae</taxon>
        <taxon>Apiospora</taxon>
    </lineage>
</organism>
<dbReference type="PANTHER" id="PTHR47356">
    <property type="entry name" value="FAD-DEPENDENT MONOOXYGENASE ASQG-RELATED"/>
    <property type="match status" value="1"/>
</dbReference>
<proteinExistence type="inferred from homology"/>
<evidence type="ECO:0000259" key="7">
    <source>
        <dbReference type="Pfam" id="PF01494"/>
    </source>
</evidence>
<evidence type="ECO:0000313" key="8">
    <source>
        <dbReference type="EMBL" id="KAK8001638.1"/>
    </source>
</evidence>
<comment type="pathway">
    <text evidence="2">Secondary metabolite biosynthesis.</text>
</comment>
<comment type="caution">
    <text evidence="8">The sequence shown here is derived from an EMBL/GenBank/DDBJ whole genome shotgun (WGS) entry which is preliminary data.</text>
</comment>
<evidence type="ECO:0000256" key="1">
    <source>
        <dbReference type="ARBA" id="ARBA00001974"/>
    </source>
</evidence>
<evidence type="ECO:0000256" key="3">
    <source>
        <dbReference type="ARBA" id="ARBA00007992"/>
    </source>
</evidence>
<dbReference type="InterPro" id="IPR036188">
    <property type="entry name" value="FAD/NAD-bd_sf"/>
</dbReference>
<sequence length="448" mass="50458">MLVMAEKPSKRFRAIVVGGGLVGLTAAHILTRAGIDFIVLEKHKSVLTSRGTQLALWPQTFRVFDQLGLLEAVQPILDWCKETVVLSAKDARVRMEDATLELIEKQLGYAVKFTHRHQMVKFLFDSLPETAKPRILLGKGVDKITNHDDDVTVFCEDGTSYDGSIVIGADGVHSNVRLFTRAMKSSVEPEELPQDQKTPFTTTYRLYFGDLPLLPGLQPNTKYDATYNGMCAQIVYGTDSGAFGIYEKLEKPTCTPKRHYTEEDKEELLKRWGDFYIAPGRTVSVVDSFRLGDAGMINLEEGLIDDWHWKRTVLVGDAVRKLEPHVGLGYNCGVTDLVVLVNKLRYMLLEDPCPSTRALESLFRSYQADRKHDTKVASDTSMKAVRMLAWPDWRYRTIAKYVVPYLPVPQLTVKSIIGPLVLGSPVLEWLKEGAPPATKKRWKHHPVI</sequence>
<comment type="cofactor">
    <cofactor evidence="1">
        <name>FAD</name>
        <dbReference type="ChEBI" id="CHEBI:57692"/>
    </cofactor>
</comment>
<dbReference type="Proteomes" id="UP001396898">
    <property type="component" value="Unassembled WGS sequence"/>
</dbReference>
<dbReference type="Pfam" id="PF01494">
    <property type="entry name" value="FAD_binding_3"/>
    <property type="match status" value="2"/>
</dbReference>
<keyword evidence="8" id="KW-0503">Monooxygenase</keyword>
<gene>
    <name evidence="8" type="ORF">PG991_013860</name>
</gene>
<feature type="domain" description="FAD-binding" evidence="7">
    <location>
        <begin position="14"/>
        <end position="177"/>
    </location>
</feature>
<dbReference type="PANTHER" id="PTHR47356:SF2">
    <property type="entry name" value="FAD-BINDING DOMAIN-CONTAINING PROTEIN-RELATED"/>
    <property type="match status" value="1"/>
</dbReference>
<evidence type="ECO:0000256" key="5">
    <source>
        <dbReference type="ARBA" id="ARBA00022827"/>
    </source>
</evidence>
<protein>
    <submittedName>
        <fullName evidence="8">Monooxygenase</fullName>
    </submittedName>
</protein>
<dbReference type="GO" id="GO:0004497">
    <property type="term" value="F:monooxygenase activity"/>
    <property type="evidence" value="ECO:0007669"/>
    <property type="project" value="UniProtKB-KW"/>
</dbReference>
<keyword evidence="6" id="KW-0560">Oxidoreductase</keyword>
<dbReference type="SUPFAM" id="SSF51905">
    <property type="entry name" value="FAD/NAD(P)-binding domain"/>
    <property type="match status" value="1"/>
</dbReference>
<evidence type="ECO:0000313" key="9">
    <source>
        <dbReference type="Proteomes" id="UP001396898"/>
    </source>
</evidence>